<dbReference type="InterPro" id="IPR013784">
    <property type="entry name" value="Carb-bd-like_fold"/>
</dbReference>
<dbReference type="PROSITE" id="PS51257">
    <property type="entry name" value="PROKAR_LIPOPROTEIN"/>
    <property type="match status" value="1"/>
</dbReference>
<dbReference type="EMBL" id="FUYZ01000005">
    <property type="protein sequence ID" value="SKB90736.1"/>
    <property type="molecule type" value="Genomic_DNA"/>
</dbReference>
<dbReference type="Pfam" id="PF13620">
    <property type="entry name" value="CarboxypepD_reg"/>
    <property type="match status" value="1"/>
</dbReference>
<evidence type="ECO:0000313" key="2">
    <source>
        <dbReference type="Proteomes" id="UP000191112"/>
    </source>
</evidence>
<dbReference type="STRING" id="619805.SAMN05660477_01764"/>
<organism evidence="1 2">
    <name type="scientific">Soonwooa buanensis</name>
    <dbReference type="NCBI Taxonomy" id="619805"/>
    <lineage>
        <taxon>Bacteria</taxon>
        <taxon>Pseudomonadati</taxon>
        <taxon>Bacteroidota</taxon>
        <taxon>Flavobacteriia</taxon>
        <taxon>Flavobacteriales</taxon>
        <taxon>Weeksellaceae</taxon>
        <taxon>Chryseobacterium group</taxon>
        <taxon>Soonwooa</taxon>
    </lineage>
</organism>
<proteinExistence type="predicted"/>
<sequence length="498" mass="54933">MNLNKILHFLLLFLLVFSVGCSEDLVEKSNKASIKGTVVKYKSNEPLSKVKITTAPTTETVFTGADGSFIINDVPIGDYSVKAELDGYIMEIKGANLKDDGQTVSVVFEMKDDNALNSPPSVPDLITPADNAENQALSVKLSWNCTDADSDSLTYKVILKNNKNNNVKTYKNLVDKNLTIDSLVYGTSYFWQVVASDNINPEVFSKINKFTTIKTPENRFHFVRNIGNNLGIMSSNEAGSSFQLTLDNTSAIRPRKSNAAGVIAFIKVVDGNPNIFTVKPDGSDLFKVTTIPISGFNINELDFSWSANGKEILYPSFDKLYRVNKDGSGTQLVYQTPDASFISECAWSADGTKIALKTNNINGYNVKIYVIDMLGNVIKDIISGVTGAAGGLDFSVDGSKILYTKDISGFENSDYRQLNTHIFIYDLVTDTTLDVSSKTKIPAGYIDIDPRFSPNEAEVIFTQTSNDGISRKDVYRLSISDEDSRKLLFSNAWMPDWE</sequence>
<dbReference type="OrthoDB" id="9815657at2"/>
<dbReference type="RefSeq" id="WP_079667013.1">
    <property type="nucleotide sequence ID" value="NZ_FUYZ01000005.1"/>
</dbReference>
<keyword evidence="2" id="KW-1185">Reference proteome</keyword>
<dbReference type="GO" id="GO:0030246">
    <property type="term" value="F:carbohydrate binding"/>
    <property type="evidence" value="ECO:0007669"/>
    <property type="project" value="InterPro"/>
</dbReference>
<dbReference type="SUPFAM" id="SSF49265">
    <property type="entry name" value="Fibronectin type III"/>
    <property type="match status" value="1"/>
</dbReference>
<dbReference type="PANTHER" id="PTHR36842">
    <property type="entry name" value="PROTEIN TOLB HOMOLOG"/>
    <property type="match status" value="1"/>
</dbReference>
<dbReference type="PANTHER" id="PTHR36842:SF1">
    <property type="entry name" value="PROTEIN TOLB"/>
    <property type="match status" value="1"/>
</dbReference>
<gene>
    <name evidence="1" type="ORF">SAMN05660477_01764</name>
</gene>
<accession>A0A1T5F3M6</accession>
<dbReference type="InterPro" id="IPR013783">
    <property type="entry name" value="Ig-like_fold"/>
</dbReference>
<evidence type="ECO:0000313" key="1">
    <source>
        <dbReference type="EMBL" id="SKB90736.1"/>
    </source>
</evidence>
<dbReference type="InterPro" id="IPR011042">
    <property type="entry name" value="6-blade_b-propeller_TolB-like"/>
</dbReference>
<dbReference type="SUPFAM" id="SSF69304">
    <property type="entry name" value="Tricorn protease N-terminal domain"/>
    <property type="match status" value="1"/>
</dbReference>
<dbReference type="InterPro" id="IPR036116">
    <property type="entry name" value="FN3_sf"/>
</dbReference>
<dbReference type="Proteomes" id="UP000191112">
    <property type="component" value="Unassembled WGS sequence"/>
</dbReference>
<protein>
    <submittedName>
        <fullName evidence="1">Component of the Tol biopolymer transport system</fullName>
    </submittedName>
</protein>
<reference evidence="1 2" key="1">
    <citation type="submission" date="2017-02" db="EMBL/GenBank/DDBJ databases">
        <authorList>
            <person name="Peterson S.W."/>
        </authorList>
    </citation>
    <scope>NUCLEOTIDE SEQUENCE [LARGE SCALE GENOMIC DNA]</scope>
    <source>
        <strain evidence="1 2">DSM 22323</strain>
    </source>
</reference>
<dbReference type="SUPFAM" id="SSF49452">
    <property type="entry name" value="Starch-binding domain-like"/>
    <property type="match status" value="1"/>
</dbReference>
<dbReference type="AlphaFoldDB" id="A0A1T5F3M6"/>
<dbReference type="Gene3D" id="2.120.10.30">
    <property type="entry name" value="TolB, C-terminal domain"/>
    <property type="match status" value="1"/>
</dbReference>
<dbReference type="Gene3D" id="2.60.40.1120">
    <property type="entry name" value="Carboxypeptidase-like, regulatory domain"/>
    <property type="match status" value="1"/>
</dbReference>
<name>A0A1T5F3M6_9FLAO</name>
<dbReference type="Gene3D" id="2.60.40.10">
    <property type="entry name" value="Immunoglobulins"/>
    <property type="match status" value="1"/>
</dbReference>